<keyword evidence="2 5" id="KW-0808">Transferase</keyword>
<dbReference type="InterPro" id="IPR001296">
    <property type="entry name" value="Glyco_trans_1"/>
</dbReference>
<dbReference type="InterPro" id="IPR028098">
    <property type="entry name" value="Glyco_trans_4-like_N"/>
</dbReference>
<evidence type="ECO:0000259" key="3">
    <source>
        <dbReference type="Pfam" id="PF00534"/>
    </source>
</evidence>
<dbReference type="AlphaFoldDB" id="A0A852ZCF2"/>
<gene>
    <name evidence="5" type="ORF">F4554_000027</name>
</gene>
<name>A0A852ZCF2_9ACTN</name>
<dbReference type="CDD" id="cd03801">
    <property type="entry name" value="GT4_PimA-like"/>
    <property type="match status" value="1"/>
</dbReference>
<feature type="domain" description="Glycosyltransferase subfamily 4-like N-terminal" evidence="4">
    <location>
        <begin position="5"/>
        <end position="153"/>
    </location>
</feature>
<comment type="caution">
    <text evidence="5">The sequence shown here is derived from an EMBL/GenBank/DDBJ whole genome shotgun (WGS) entry which is preliminary data.</text>
</comment>
<dbReference type="GO" id="GO:1901137">
    <property type="term" value="P:carbohydrate derivative biosynthetic process"/>
    <property type="evidence" value="ECO:0007669"/>
    <property type="project" value="UniProtKB-ARBA"/>
</dbReference>
<keyword evidence="6" id="KW-1185">Reference proteome</keyword>
<evidence type="ECO:0000259" key="4">
    <source>
        <dbReference type="Pfam" id="PF13439"/>
    </source>
</evidence>
<protein>
    <submittedName>
        <fullName evidence="5">Glycosyltransferase involved in cell wall biosynthesis</fullName>
    </submittedName>
</protein>
<dbReference type="Gene3D" id="3.40.50.2000">
    <property type="entry name" value="Glycogen Phosphorylase B"/>
    <property type="match status" value="2"/>
</dbReference>
<reference evidence="5 6" key="1">
    <citation type="submission" date="2020-07" db="EMBL/GenBank/DDBJ databases">
        <title>Sequencing the genomes of 1000 actinobacteria strains.</title>
        <authorList>
            <person name="Klenk H.-P."/>
        </authorList>
    </citation>
    <scope>NUCLEOTIDE SEQUENCE [LARGE SCALE GENOMIC DNA]</scope>
    <source>
        <strain evidence="5 6">DSM 18448</strain>
    </source>
</reference>
<dbReference type="InterPro" id="IPR050194">
    <property type="entry name" value="Glycosyltransferase_grp1"/>
</dbReference>
<dbReference type="Pfam" id="PF13439">
    <property type="entry name" value="Glyco_transf_4"/>
    <property type="match status" value="1"/>
</dbReference>
<evidence type="ECO:0000256" key="1">
    <source>
        <dbReference type="ARBA" id="ARBA00022676"/>
    </source>
</evidence>
<dbReference type="Proteomes" id="UP000579605">
    <property type="component" value="Unassembled WGS sequence"/>
</dbReference>
<evidence type="ECO:0000313" key="6">
    <source>
        <dbReference type="Proteomes" id="UP000579605"/>
    </source>
</evidence>
<dbReference type="SUPFAM" id="SSF53756">
    <property type="entry name" value="UDP-Glycosyltransferase/glycogen phosphorylase"/>
    <property type="match status" value="1"/>
</dbReference>
<evidence type="ECO:0000313" key="5">
    <source>
        <dbReference type="EMBL" id="NYH87389.1"/>
    </source>
</evidence>
<feature type="domain" description="Glycosyl transferase family 1" evidence="3">
    <location>
        <begin position="170"/>
        <end position="309"/>
    </location>
</feature>
<sequence length="365" mass="38222">MANRVEALERLGHDVEVVAVRDHQSAPARYASLLAGVARAARADRAATPTVRSGRTDRVGSAEHGTVVEAHIAHPSGAFAWPLAARLRAPLVLFAHGSDVLRLPGRSWVDARVCRFVFERADLVVANSRFLAGEVTRRFHRPAERIVTVSPGIRYADLAAARAASEAAGAGSRPYELLFVANLVHRKGLDVLLAALAELHRRGVPVPRLRVVGDGPERERLRRQADAARLPVDFAGALPQRSVVGELARADLLAVPSREEALGLAPLEGMAAGCVPVASAVGGLAESVTDGVTGFSCPPEDPSALASALVRAREAVRDPVRHAALVAAGDAVARTHDVDVTAAATIDVYADLLAASAPLATGARG</sequence>
<dbReference type="PANTHER" id="PTHR45947">
    <property type="entry name" value="SULFOQUINOVOSYL TRANSFERASE SQD2"/>
    <property type="match status" value="1"/>
</dbReference>
<dbReference type="PANTHER" id="PTHR45947:SF3">
    <property type="entry name" value="SULFOQUINOVOSYL TRANSFERASE SQD2"/>
    <property type="match status" value="1"/>
</dbReference>
<evidence type="ECO:0000256" key="2">
    <source>
        <dbReference type="ARBA" id="ARBA00022679"/>
    </source>
</evidence>
<dbReference type="EMBL" id="JACBZH010000001">
    <property type="protein sequence ID" value="NYH87389.1"/>
    <property type="molecule type" value="Genomic_DNA"/>
</dbReference>
<dbReference type="RefSeq" id="WP_179785463.1">
    <property type="nucleotide sequence ID" value="NZ_BAAARR010000012.1"/>
</dbReference>
<accession>A0A852ZCF2</accession>
<organism evidence="5 6">
    <name type="scientific">Actinopolymorpha rutila</name>
    <dbReference type="NCBI Taxonomy" id="446787"/>
    <lineage>
        <taxon>Bacteria</taxon>
        <taxon>Bacillati</taxon>
        <taxon>Actinomycetota</taxon>
        <taxon>Actinomycetes</taxon>
        <taxon>Propionibacteriales</taxon>
        <taxon>Actinopolymorphaceae</taxon>
        <taxon>Actinopolymorpha</taxon>
    </lineage>
</organism>
<dbReference type="GO" id="GO:0016758">
    <property type="term" value="F:hexosyltransferase activity"/>
    <property type="evidence" value="ECO:0007669"/>
    <property type="project" value="TreeGrafter"/>
</dbReference>
<proteinExistence type="predicted"/>
<keyword evidence="1" id="KW-0328">Glycosyltransferase</keyword>
<dbReference type="Pfam" id="PF00534">
    <property type="entry name" value="Glycos_transf_1"/>
    <property type="match status" value="1"/>
</dbReference>